<comment type="subcellular location">
    <subcellularLocation>
        <location evidence="3 19">Cytoplasm</location>
    </subcellularLocation>
</comment>
<evidence type="ECO:0000256" key="17">
    <source>
        <dbReference type="ARBA" id="ARBA00031026"/>
    </source>
</evidence>
<evidence type="ECO:0000256" key="13">
    <source>
        <dbReference type="ARBA" id="ARBA00022984"/>
    </source>
</evidence>
<gene>
    <name evidence="19 21" type="primary">murB</name>
    <name evidence="21" type="ordered locus">DEFDS_0475</name>
</gene>
<dbReference type="KEGG" id="ddf:DEFDS_0475"/>
<dbReference type="Gene3D" id="3.30.43.10">
    <property type="entry name" value="Uridine Diphospho-n-acetylenolpyruvylglucosamine Reductase, domain 2"/>
    <property type="match status" value="1"/>
</dbReference>
<keyword evidence="22" id="KW-1185">Reference proteome</keyword>
<dbReference type="Gene3D" id="3.90.78.10">
    <property type="entry name" value="UDP-N-acetylenolpyruvoylglucosamine reductase, C-terminal domain"/>
    <property type="match status" value="1"/>
</dbReference>
<evidence type="ECO:0000256" key="12">
    <source>
        <dbReference type="ARBA" id="ARBA00022960"/>
    </source>
</evidence>
<dbReference type="GO" id="GO:0071949">
    <property type="term" value="F:FAD binding"/>
    <property type="evidence" value="ECO:0007669"/>
    <property type="project" value="InterPro"/>
</dbReference>
<dbReference type="STRING" id="639282.DEFDS_0475"/>
<evidence type="ECO:0000256" key="6">
    <source>
        <dbReference type="ARBA" id="ARBA00015188"/>
    </source>
</evidence>
<dbReference type="GO" id="GO:0051301">
    <property type="term" value="P:cell division"/>
    <property type="evidence" value="ECO:0007669"/>
    <property type="project" value="UniProtKB-KW"/>
</dbReference>
<dbReference type="InterPro" id="IPR036635">
    <property type="entry name" value="MurB_C_sf"/>
</dbReference>
<feature type="active site" evidence="19">
    <location>
        <position position="162"/>
    </location>
</feature>
<feature type="domain" description="FAD-binding PCMH-type" evidence="20">
    <location>
        <begin position="16"/>
        <end position="197"/>
    </location>
</feature>
<comment type="catalytic activity">
    <reaction evidence="18 19">
        <text>UDP-N-acetyl-alpha-D-muramate + NADP(+) = UDP-N-acetyl-3-O-(1-carboxyvinyl)-alpha-D-glucosamine + NADPH + H(+)</text>
        <dbReference type="Rhea" id="RHEA:12248"/>
        <dbReference type="ChEBI" id="CHEBI:15378"/>
        <dbReference type="ChEBI" id="CHEBI:57783"/>
        <dbReference type="ChEBI" id="CHEBI:58349"/>
        <dbReference type="ChEBI" id="CHEBI:68483"/>
        <dbReference type="ChEBI" id="CHEBI:70757"/>
        <dbReference type="EC" id="1.3.1.98"/>
    </reaction>
</comment>
<keyword evidence="14 19" id="KW-0560">Oxidoreductase</keyword>
<evidence type="ECO:0000256" key="16">
    <source>
        <dbReference type="ARBA" id="ARBA00023316"/>
    </source>
</evidence>
<dbReference type="InterPro" id="IPR036318">
    <property type="entry name" value="FAD-bd_PCMH-like_sf"/>
</dbReference>
<evidence type="ECO:0000256" key="8">
    <source>
        <dbReference type="ARBA" id="ARBA00022618"/>
    </source>
</evidence>
<dbReference type="PANTHER" id="PTHR21071">
    <property type="entry name" value="UDP-N-ACETYLENOLPYRUVOYLGLUCOSAMINE REDUCTASE"/>
    <property type="match status" value="1"/>
</dbReference>
<evidence type="ECO:0000256" key="19">
    <source>
        <dbReference type="HAMAP-Rule" id="MF_00037"/>
    </source>
</evidence>
<dbReference type="AlphaFoldDB" id="D3PBJ6"/>
<reference evidence="21 22" key="1">
    <citation type="journal article" date="2010" name="DNA Res.">
        <title>Bacterial lifestyle in a deep-sea hydrothermal vent chimney revealed by the genome sequence of the thermophilic bacterium Deferribacter desulfuricans SSM1.</title>
        <authorList>
            <person name="Takaki Y."/>
            <person name="Shimamura S."/>
            <person name="Nakagawa S."/>
            <person name="Fukuhara Y."/>
            <person name="Horikawa H."/>
            <person name="Ankai A."/>
            <person name="Harada T."/>
            <person name="Hosoyama A."/>
            <person name="Oguchi A."/>
            <person name="Fukui S."/>
            <person name="Fujita N."/>
            <person name="Takami H."/>
            <person name="Takai K."/>
        </authorList>
    </citation>
    <scope>NUCLEOTIDE SEQUENCE [LARGE SCALE GENOMIC DNA]</scope>
    <source>
        <strain evidence="22">DSM 14783 / JCM 11476 / NBRC 101012 / SSM1</strain>
    </source>
</reference>
<evidence type="ECO:0000313" key="22">
    <source>
        <dbReference type="Proteomes" id="UP000001520"/>
    </source>
</evidence>
<comment type="similarity">
    <text evidence="19">Belongs to the MurB family.</text>
</comment>
<dbReference type="GO" id="GO:0005829">
    <property type="term" value="C:cytosol"/>
    <property type="evidence" value="ECO:0007669"/>
    <property type="project" value="TreeGrafter"/>
</dbReference>
<dbReference type="NCBIfam" id="TIGR00179">
    <property type="entry name" value="murB"/>
    <property type="match status" value="1"/>
</dbReference>
<dbReference type="Proteomes" id="UP000001520">
    <property type="component" value="Chromosome"/>
</dbReference>
<comment type="cofactor">
    <cofactor evidence="1 19">
        <name>FAD</name>
        <dbReference type="ChEBI" id="CHEBI:57692"/>
    </cofactor>
</comment>
<keyword evidence="15 19" id="KW-0131">Cell cycle</keyword>
<comment type="function">
    <text evidence="2 19">Cell wall formation.</text>
</comment>
<dbReference type="eggNOG" id="COG0812">
    <property type="taxonomic scope" value="Bacteria"/>
</dbReference>
<keyword evidence="16 19" id="KW-0961">Cell wall biogenesis/degradation</keyword>
<dbReference type="NCBIfam" id="NF010480">
    <property type="entry name" value="PRK13905.1"/>
    <property type="match status" value="1"/>
</dbReference>
<dbReference type="HAMAP" id="MF_00037">
    <property type="entry name" value="MurB"/>
    <property type="match status" value="1"/>
</dbReference>
<dbReference type="GO" id="GO:0008360">
    <property type="term" value="P:regulation of cell shape"/>
    <property type="evidence" value="ECO:0007669"/>
    <property type="project" value="UniProtKB-KW"/>
</dbReference>
<dbReference type="HOGENOM" id="CLU_035304_1_1_0"/>
<protein>
    <recommendedName>
        <fullName evidence="6 19">UDP-N-acetylenolpyruvoylglucosamine reductase</fullName>
        <ecNumber evidence="5 19">1.3.1.98</ecNumber>
    </recommendedName>
    <alternativeName>
        <fullName evidence="17 19">UDP-N-acetylmuramate dehydrogenase</fullName>
    </alternativeName>
</protein>
<dbReference type="GO" id="GO:0071555">
    <property type="term" value="P:cell wall organization"/>
    <property type="evidence" value="ECO:0007669"/>
    <property type="project" value="UniProtKB-KW"/>
</dbReference>
<dbReference type="InterPro" id="IPR003170">
    <property type="entry name" value="MurB"/>
</dbReference>
<feature type="active site" description="Proton donor" evidence="19">
    <location>
        <position position="211"/>
    </location>
</feature>
<evidence type="ECO:0000256" key="15">
    <source>
        <dbReference type="ARBA" id="ARBA00023306"/>
    </source>
</evidence>
<dbReference type="Gene3D" id="3.30.465.10">
    <property type="match status" value="1"/>
</dbReference>
<name>D3PBJ6_DEFDS</name>
<organism evidence="21 22">
    <name type="scientific">Deferribacter desulfuricans (strain DSM 14783 / JCM 11476 / NBRC 101012 / SSM1)</name>
    <dbReference type="NCBI Taxonomy" id="639282"/>
    <lineage>
        <taxon>Bacteria</taxon>
        <taxon>Pseudomonadati</taxon>
        <taxon>Deferribacterota</taxon>
        <taxon>Deferribacteres</taxon>
        <taxon>Deferribacterales</taxon>
        <taxon>Deferribacteraceae</taxon>
        <taxon>Deferribacter</taxon>
    </lineage>
</organism>
<keyword evidence="9 19" id="KW-0285">Flavoprotein</keyword>
<accession>D3PBJ6</accession>
<dbReference type="EC" id="1.3.1.98" evidence="5 19"/>
<dbReference type="PANTHER" id="PTHR21071:SF4">
    <property type="entry name" value="UDP-N-ACETYLENOLPYRUVOYLGLUCOSAMINE REDUCTASE"/>
    <property type="match status" value="1"/>
</dbReference>
<evidence type="ECO:0000256" key="10">
    <source>
        <dbReference type="ARBA" id="ARBA00022827"/>
    </source>
</evidence>
<evidence type="ECO:0000256" key="4">
    <source>
        <dbReference type="ARBA" id="ARBA00004752"/>
    </source>
</evidence>
<evidence type="ECO:0000256" key="14">
    <source>
        <dbReference type="ARBA" id="ARBA00023002"/>
    </source>
</evidence>
<dbReference type="PROSITE" id="PS51387">
    <property type="entry name" value="FAD_PCMH"/>
    <property type="match status" value="1"/>
</dbReference>
<dbReference type="OrthoDB" id="9804753at2"/>
<keyword evidence="8 19" id="KW-0132">Cell division</keyword>
<comment type="pathway">
    <text evidence="4 19">Cell wall biogenesis; peptidoglycan biosynthesis.</text>
</comment>
<evidence type="ECO:0000313" key="21">
    <source>
        <dbReference type="EMBL" id="BAI79969.1"/>
    </source>
</evidence>
<keyword evidence="10 19" id="KW-0274">FAD</keyword>
<dbReference type="UniPathway" id="UPA00219"/>
<evidence type="ECO:0000256" key="5">
    <source>
        <dbReference type="ARBA" id="ARBA00012518"/>
    </source>
</evidence>
<evidence type="ECO:0000259" key="20">
    <source>
        <dbReference type="PROSITE" id="PS51387"/>
    </source>
</evidence>
<sequence>MIILKDEILANYTSYRVGGKAKYFIKVINNDDVGVAINFAERLSMNYVLLGAGSNVLFMDEGFNGVVIYTGLLNRWMIEKDDYILVGAGVKLSELVEFSVERGVSGFEELAGIPGSVGGAVNMNAGAFNTEIKDVLTECVAYDMPRKKIINLSNADCKFGYRIAEGLKNRIVLFAKFKKMYGDKKYLKSKVDEILKKRDSKQPLEYPSCGSVFKRPKGDYAGRLIEECGLKGYRIGGAMVSEKHANFIVNLGNAKAKDILDLIEFVQNEVYKKFNILLEPEVKIIKN</sequence>
<dbReference type="InterPro" id="IPR016169">
    <property type="entry name" value="FAD-bd_PCMH_sub2"/>
</dbReference>
<dbReference type="InterPro" id="IPR011601">
    <property type="entry name" value="MurB_C"/>
</dbReference>
<dbReference type="InterPro" id="IPR006094">
    <property type="entry name" value="Oxid_FAD_bind_N"/>
</dbReference>
<dbReference type="EMBL" id="AP011529">
    <property type="protein sequence ID" value="BAI79969.1"/>
    <property type="molecule type" value="Genomic_DNA"/>
</dbReference>
<evidence type="ECO:0000256" key="9">
    <source>
        <dbReference type="ARBA" id="ARBA00022630"/>
    </source>
</evidence>
<evidence type="ECO:0000256" key="11">
    <source>
        <dbReference type="ARBA" id="ARBA00022857"/>
    </source>
</evidence>
<dbReference type="SUPFAM" id="SSF56194">
    <property type="entry name" value="Uridine diphospho-N-Acetylenolpyruvylglucosamine reductase, MurB, C-terminal domain"/>
    <property type="match status" value="1"/>
</dbReference>
<dbReference type="SUPFAM" id="SSF56176">
    <property type="entry name" value="FAD-binding/transporter-associated domain-like"/>
    <property type="match status" value="1"/>
</dbReference>
<dbReference type="InterPro" id="IPR016167">
    <property type="entry name" value="FAD-bd_PCMH_sub1"/>
</dbReference>
<dbReference type="RefSeq" id="WP_013007217.1">
    <property type="nucleotide sequence ID" value="NC_013939.1"/>
</dbReference>
<keyword evidence="11 19" id="KW-0521">NADP</keyword>
<dbReference type="InterPro" id="IPR016166">
    <property type="entry name" value="FAD-bd_PCMH"/>
</dbReference>
<evidence type="ECO:0000256" key="18">
    <source>
        <dbReference type="ARBA" id="ARBA00048914"/>
    </source>
</evidence>
<keyword evidence="7 19" id="KW-0963">Cytoplasm</keyword>
<dbReference type="GO" id="GO:0009252">
    <property type="term" value="P:peptidoglycan biosynthetic process"/>
    <property type="evidence" value="ECO:0007669"/>
    <property type="project" value="UniProtKB-UniRule"/>
</dbReference>
<evidence type="ECO:0000256" key="7">
    <source>
        <dbReference type="ARBA" id="ARBA00022490"/>
    </source>
</evidence>
<evidence type="ECO:0000256" key="1">
    <source>
        <dbReference type="ARBA" id="ARBA00001974"/>
    </source>
</evidence>
<keyword evidence="13 19" id="KW-0573">Peptidoglycan synthesis</keyword>
<evidence type="ECO:0000256" key="2">
    <source>
        <dbReference type="ARBA" id="ARBA00003921"/>
    </source>
</evidence>
<evidence type="ECO:0000256" key="3">
    <source>
        <dbReference type="ARBA" id="ARBA00004496"/>
    </source>
</evidence>
<dbReference type="Pfam" id="PF02873">
    <property type="entry name" value="MurB_C"/>
    <property type="match status" value="1"/>
</dbReference>
<dbReference type="Pfam" id="PF01565">
    <property type="entry name" value="FAD_binding_4"/>
    <property type="match status" value="1"/>
</dbReference>
<proteinExistence type="inferred from homology"/>
<keyword evidence="12 19" id="KW-0133">Cell shape</keyword>
<feature type="active site" evidence="19">
    <location>
        <position position="281"/>
    </location>
</feature>
<dbReference type="GO" id="GO:0008762">
    <property type="term" value="F:UDP-N-acetylmuramate dehydrogenase activity"/>
    <property type="evidence" value="ECO:0007669"/>
    <property type="project" value="UniProtKB-UniRule"/>
</dbReference>